<name>A0A8H2PHP7_MYCMU</name>
<dbReference type="AlphaFoldDB" id="A0A8H2PHP7"/>
<dbReference type="EMBL" id="CP062008">
    <property type="protein sequence ID" value="QPG71981.1"/>
    <property type="molecule type" value="Genomic_DNA"/>
</dbReference>
<dbReference type="InterPro" id="IPR036237">
    <property type="entry name" value="Xyl_isomerase-like_sf"/>
</dbReference>
<reference evidence="3" key="1">
    <citation type="submission" date="2018-01" db="EMBL/GenBank/DDBJ databases">
        <title>Comparative genomics of Mycobacterium mucogenicum and Mycobacterium neoaurum clade members emphasizing tRNA and non-coding RNA.</title>
        <authorList>
            <person name="Behra P.R.K."/>
            <person name="Pettersson B.M.F."/>
            <person name="Das S."/>
            <person name="Dasgupta S."/>
            <person name="Kirsebom L.A."/>
        </authorList>
    </citation>
    <scope>NUCLEOTIDE SEQUENCE</scope>
    <source>
        <strain evidence="3">DSM 44124</strain>
    </source>
</reference>
<dbReference type="Pfam" id="PF01261">
    <property type="entry name" value="AP_endonuc_2"/>
    <property type="match status" value="1"/>
</dbReference>
<dbReference type="SUPFAM" id="SSF51658">
    <property type="entry name" value="Xylose isomerase-like"/>
    <property type="match status" value="1"/>
</dbReference>
<dbReference type="InterPro" id="IPR013022">
    <property type="entry name" value="Xyl_isomerase-like_TIM-brl"/>
</dbReference>
<evidence type="ECO:0000313" key="4">
    <source>
        <dbReference type="Proteomes" id="UP000309231"/>
    </source>
</evidence>
<reference evidence="2 4" key="3">
    <citation type="journal article" date="2019" name="Sci. Rep.">
        <title>Insight into the biology of Mycobacterium mucogenicum and Mycobacterium neoaurum clade members.</title>
        <authorList>
            <person name="Behra P.R.K."/>
            <person name="Pettersson B.M.F."/>
            <person name="Ramesh M."/>
            <person name="Dasgupta S."/>
            <person name="Kirsebom L.A."/>
        </authorList>
    </citation>
    <scope>NUCLEOTIDE SEQUENCE [LARGE SCALE GENOMIC DNA]</scope>
    <source>
        <strain evidence="2 4">DSM 44124</strain>
    </source>
</reference>
<gene>
    <name evidence="2" type="ORF">C1S78_014175</name>
    <name evidence="3" type="ORF">C1S78_14135</name>
</gene>
<dbReference type="PANTHER" id="PTHR12110:SF48">
    <property type="entry name" value="BLL3656 PROTEIN"/>
    <property type="match status" value="1"/>
</dbReference>
<dbReference type="PANTHER" id="PTHR12110">
    <property type="entry name" value="HYDROXYPYRUVATE ISOMERASE"/>
    <property type="match status" value="1"/>
</dbReference>
<dbReference type="KEGG" id="mmuc:C1S78_014175"/>
<reference evidence="2 4" key="2">
    <citation type="journal article" date="2019" name="BMC Evol. Biol.">
        <title>Comparative genomics of Mycobacterium mucogenicum and Mycobacterium neoaurum clade members emphasizing tRNA and non-coding RNA.</title>
        <authorList>
            <person name="Behra P.R.K."/>
            <person name="Pettersson B.M.F."/>
            <person name="Das S."/>
            <person name="Dasgupta S."/>
            <person name="Kirsebom L.A."/>
        </authorList>
    </citation>
    <scope>NUCLEOTIDE SEQUENCE [LARGE SCALE GENOMIC DNA]</scope>
    <source>
        <strain evidence="2 4">DSM 44124</strain>
    </source>
</reference>
<keyword evidence="4" id="KW-1185">Reference proteome</keyword>
<accession>A0A8H2PHP7</accession>
<evidence type="ECO:0000259" key="1">
    <source>
        <dbReference type="Pfam" id="PF01261"/>
    </source>
</evidence>
<sequence>MTPPGDRLGVEALSAFGLPPLEFVDLAADLGCRYITVFLRTLAMLPLGYPPFSLLDDSRLRADLLAAMDHRGVSISLGDGFLVLPGADMRSFARDLDLMAALGVPRINVVSLDPDLDRTCDQVGTLAELAAQRQIETVIEPVPGLTIGDLSTAIAVLQQVSRPDVRLLVDTMHLVRSGSGAGDISALTPDRIGYAQLCDTTLAPQTDNYAEEAMFERMVPGEGELPLAEILAALPDDVVIGLEVPQRALALAGVGPAERLRPCVEAAQGLLRQRWLSRPRTA</sequence>
<dbReference type="RefSeq" id="WP_053853538.1">
    <property type="nucleotide sequence ID" value="NZ_ANBS01000013.1"/>
</dbReference>
<dbReference type="GeneID" id="76726072"/>
<dbReference type="EMBL" id="POTL01000001">
    <property type="protein sequence ID" value="TLH53357.1"/>
    <property type="molecule type" value="Genomic_DNA"/>
</dbReference>
<evidence type="ECO:0000313" key="2">
    <source>
        <dbReference type="EMBL" id="QPG71981.1"/>
    </source>
</evidence>
<dbReference type="Proteomes" id="UP000309231">
    <property type="component" value="Chromosome"/>
</dbReference>
<dbReference type="InterPro" id="IPR050312">
    <property type="entry name" value="IolE/XylAMocC-like"/>
</dbReference>
<dbReference type="GO" id="GO:0016853">
    <property type="term" value="F:isomerase activity"/>
    <property type="evidence" value="ECO:0007669"/>
    <property type="project" value="UniProtKB-KW"/>
</dbReference>
<keyword evidence="3" id="KW-0413">Isomerase</keyword>
<dbReference type="Gene3D" id="3.20.20.150">
    <property type="entry name" value="Divalent-metal-dependent TIM barrel enzymes"/>
    <property type="match status" value="1"/>
</dbReference>
<evidence type="ECO:0000313" key="3">
    <source>
        <dbReference type="EMBL" id="TLH53357.1"/>
    </source>
</evidence>
<protein>
    <submittedName>
        <fullName evidence="3">Sugar phosphate isomerase/epimerase</fullName>
    </submittedName>
</protein>
<proteinExistence type="predicted"/>
<feature type="domain" description="Xylose isomerase-like TIM barrel" evidence="1">
    <location>
        <begin position="24"/>
        <end position="247"/>
    </location>
</feature>
<organism evidence="3">
    <name type="scientific">Mycolicibacterium mucogenicum DSM 44124</name>
    <dbReference type="NCBI Taxonomy" id="1226753"/>
    <lineage>
        <taxon>Bacteria</taxon>
        <taxon>Bacillati</taxon>
        <taxon>Actinomycetota</taxon>
        <taxon>Actinomycetes</taxon>
        <taxon>Mycobacteriales</taxon>
        <taxon>Mycobacteriaceae</taxon>
        <taxon>Mycolicibacterium</taxon>
    </lineage>
</organism>